<dbReference type="RefSeq" id="WP_015707444.1">
    <property type="nucleotide sequence ID" value="NC_015578.1"/>
</dbReference>
<accession>F5YPZ9</accession>
<protein>
    <recommendedName>
        <fullName evidence="3">Toxin-antitoxin system, toxin component</fullName>
    </recommendedName>
</protein>
<organism evidence="1 2">
    <name type="scientific">Treponema primitia (strain ATCC BAA-887 / DSM 12427 / ZAS-2)</name>
    <dbReference type="NCBI Taxonomy" id="545694"/>
    <lineage>
        <taxon>Bacteria</taxon>
        <taxon>Pseudomonadati</taxon>
        <taxon>Spirochaetota</taxon>
        <taxon>Spirochaetia</taxon>
        <taxon>Spirochaetales</taxon>
        <taxon>Treponemataceae</taxon>
        <taxon>Treponema</taxon>
    </lineage>
</organism>
<evidence type="ECO:0008006" key="3">
    <source>
        <dbReference type="Google" id="ProtNLM"/>
    </source>
</evidence>
<reference evidence="2" key="1">
    <citation type="submission" date="2009-12" db="EMBL/GenBank/DDBJ databases">
        <title>Complete sequence of Treponema primitia strain ZAS-2.</title>
        <authorList>
            <person name="Tetu S.G."/>
            <person name="Matson E."/>
            <person name="Ren Q."/>
            <person name="Seshadri R."/>
            <person name="Elbourne L."/>
            <person name="Hassan K.A."/>
            <person name="Durkin A."/>
            <person name="Radune D."/>
            <person name="Mohamoud Y."/>
            <person name="Shay R."/>
            <person name="Jin S."/>
            <person name="Zhang X."/>
            <person name="Lucey K."/>
            <person name="Ballor N.R."/>
            <person name="Ottesen E."/>
            <person name="Rosenthal R."/>
            <person name="Allen A."/>
            <person name="Leadbetter J.R."/>
            <person name="Paulsen I.T."/>
        </authorList>
    </citation>
    <scope>NUCLEOTIDE SEQUENCE [LARGE SCALE GENOMIC DNA]</scope>
    <source>
        <strain evidence="2">ATCC BAA-887 / DSM 12427 / ZAS-2</strain>
    </source>
</reference>
<dbReference type="EMBL" id="CP001843">
    <property type="protein sequence ID" value="AEF86678.1"/>
    <property type="molecule type" value="Genomic_DNA"/>
</dbReference>
<dbReference type="KEGG" id="tpi:TREPR_2789"/>
<name>F5YPZ9_TREPZ</name>
<evidence type="ECO:0000313" key="2">
    <source>
        <dbReference type="Proteomes" id="UP000009223"/>
    </source>
</evidence>
<dbReference type="AlphaFoldDB" id="F5YPZ9"/>
<evidence type="ECO:0000313" key="1">
    <source>
        <dbReference type="EMBL" id="AEF86678.1"/>
    </source>
</evidence>
<reference evidence="1 2" key="2">
    <citation type="journal article" date="2011" name="ISME J.">
        <title>RNA-seq reveals cooperative metabolic interactions between two termite-gut spirochete species in co-culture.</title>
        <authorList>
            <person name="Rosenthal A.Z."/>
            <person name="Matson E.G."/>
            <person name="Eldar A."/>
            <person name="Leadbetter J.R."/>
        </authorList>
    </citation>
    <scope>NUCLEOTIDE SEQUENCE [LARGE SCALE GENOMIC DNA]</scope>
    <source>
        <strain evidence="2">ATCC BAA-887 / DSM 12427 / ZAS-2</strain>
    </source>
</reference>
<dbReference type="STRING" id="545694.TREPR_2789"/>
<dbReference type="Proteomes" id="UP000009223">
    <property type="component" value="Chromosome"/>
</dbReference>
<proteinExistence type="predicted"/>
<dbReference type="HOGENOM" id="CLU_168745_1_1_12"/>
<sequence length="83" mass="9704">MFPNIEYNEAAFKHGVTETAIRYALWHPLHEQLLEAYKNKWLVIGYDTTGNLIEVAYNIIDDETVNVFHAMPCRKKFFGELTL</sequence>
<keyword evidence="2" id="KW-1185">Reference proteome</keyword>
<gene>
    <name evidence="1" type="ordered locus">TREPR_2789</name>
</gene>
<dbReference type="OrthoDB" id="361366at2"/>